<evidence type="ECO:0000256" key="5">
    <source>
        <dbReference type="PROSITE-ProRule" id="PRU00221"/>
    </source>
</evidence>
<dbReference type="PANTHER" id="PTHR44006:SF1">
    <property type="entry name" value="U5 SMALL NUCLEAR RIBONUCLEOPROTEIN 40 KDA PROTEIN"/>
    <property type="match status" value="1"/>
</dbReference>
<dbReference type="PROSITE" id="PS50294">
    <property type="entry name" value="WD_REPEATS_REGION"/>
    <property type="match status" value="4"/>
</dbReference>
<dbReference type="SUPFAM" id="SSF50978">
    <property type="entry name" value="WD40 repeat-like"/>
    <property type="match status" value="1"/>
</dbReference>
<evidence type="ECO:0000313" key="7">
    <source>
        <dbReference type="Proteomes" id="UP001140172"/>
    </source>
</evidence>
<keyword evidence="1 5" id="KW-0853">WD repeat</keyword>
<name>A0A9W8HAT6_9FUNG</name>
<comment type="caution">
    <text evidence="6">The sequence shown here is derived from an EMBL/GenBank/DDBJ whole genome shotgun (WGS) entry which is preliminary data.</text>
</comment>
<dbReference type="GO" id="GO:0003723">
    <property type="term" value="F:RNA binding"/>
    <property type="evidence" value="ECO:0007669"/>
    <property type="project" value="TreeGrafter"/>
</dbReference>
<keyword evidence="2" id="KW-0507">mRNA processing</keyword>
<protein>
    <submittedName>
        <fullName evidence="6">Uncharacterized protein</fullName>
    </submittedName>
</protein>
<dbReference type="PROSITE" id="PS00678">
    <property type="entry name" value="WD_REPEATS_1"/>
    <property type="match status" value="4"/>
</dbReference>
<proteinExistence type="predicted"/>
<dbReference type="PROSITE" id="PS50082">
    <property type="entry name" value="WD_REPEATS_2"/>
    <property type="match status" value="6"/>
</dbReference>
<dbReference type="InterPro" id="IPR020472">
    <property type="entry name" value="WD40_PAC1"/>
</dbReference>
<dbReference type="PRINTS" id="PR00320">
    <property type="entry name" value="GPROTEINBRPT"/>
</dbReference>
<reference evidence="6" key="1">
    <citation type="submission" date="2022-07" db="EMBL/GenBank/DDBJ databases">
        <title>Phylogenomic reconstructions and comparative analyses of Kickxellomycotina fungi.</title>
        <authorList>
            <person name="Reynolds N.K."/>
            <person name="Stajich J.E."/>
            <person name="Barry K."/>
            <person name="Grigoriev I.V."/>
            <person name="Crous P."/>
            <person name="Smith M.E."/>
        </authorList>
    </citation>
    <scope>NUCLEOTIDE SEQUENCE</scope>
    <source>
        <strain evidence="6">BCRC 34489</strain>
    </source>
</reference>
<dbReference type="GO" id="GO:0006397">
    <property type="term" value="P:mRNA processing"/>
    <property type="evidence" value="ECO:0007669"/>
    <property type="project" value="UniProtKB-KW"/>
</dbReference>
<keyword evidence="7" id="KW-1185">Reference proteome</keyword>
<dbReference type="Gene3D" id="2.130.10.10">
    <property type="entry name" value="YVTN repeat-like/Quinoprotein amine dehydrogenase"/>
    <property type="match status" value="1"/>
</dbReference>
<dbReference type="InterPro" id="IPR019775">
    <property type="entry name" value="WD40_repeat_CS"/>
</dbReference>
<dbReference type="CDD" id="cd00200">
    <property type="entry name" value="WD40"/>
    <property type="match status" value="1"/>
</dbReference>
<keyword evidence="3" id="KW-0677">Repeat</keyword>
<dbReference type="InterPro" id="IPR052234">
    <property type="entry name" value="U5_snRNP_Component"/>
</dbReference>
<feature type="repeat" description="WD" evidence="5">
    <location>
        <begin position="180"/>
        <end position="221"/>
    </location>
</feature>
<accession>A0A9W8HAT6</accession>
<evidence type="ECO:0000313" key="6">
    <source>
        <dbReference type="EMBL" id="KAJ2781605.1"/>
    </source>
</evidence>
<feature type="repeat" description="WD" evidence="5">
    <location>
        <begin position="137"/>
        <end position="169"/>
    </location>
</feature>
<feature type="repeat" description="WD" evidence="5">
    <location>
        <begin position="310"/>
        <end position="345"/>
    </location>
</feature>
<feature type="repeat" description="WD" evidence="5">
    <location>
        <begin position="267"/>
        <end position="302"/>
    </location>
</feature>
<feature type="repeat" description="WD" evidence="5">
    <location>
        <begin position="404"/>
        <end position="437"/>
    </location>
</feature>
<evidence type="ECO:0000256" key="1">
    <source>
        <dbReference type="ARBA" id="ARBA00022574"/>
    </source>
</evidence>
<dbReference type="Pfam" id="PF00400">
    <property type="entry name" value="WD40"/>
    <property type="match status" value="7"/>
</dbReference>
<dbReference type="AlphaFoldDB" id="A0A9W8HAT6"/>
<gene>
    <name evidence="6" type="ORF">GGI15_003169</name>
</gene>
<dbReference type="InterPro" id="IPR015943">
    <property type="entry name" value="WD40/YVTN_repeat-like_dom_sf"/>
</dbReference>
<dbReference type="Proteomes" id="UP001140172">
    <property type="component" value="Unassembled WGS sequence"/>
</dbReference>
<dbReference type="OrthoDB" id="1068471at2759"/>
<dbReference type="EMBL" id="JANBUM010000204">
    <property type="protein sequence ID" value="KAJ2781605.1"/>
    <property type="molecule type" value="Genomic_DNA"/>
</dbReference>
<evidence type="ECO:0000256" key="4">
    <source>
        <dbReference type="ARBA" id="ARBA00023187"/>
    </source>
</evidence>
<keyword evidence="4" id="KW-0508">mRNA splicing</keyword>
<sequence>MAALVDKDLTKMTRFSHTNCCYHEVSVEIDEEKPVPNLQELNFELLLCLVVIEFFNEIHIKILPNPALIRTHHKRKGSSASISDTDDVQMQGSSSAYTSAQGTALALAKRPKTDDNTALIKAGPKRTSGLQAPIMQLTGHSGEVTTCRFSPDGAHLASGSADKQVFLWNTYGDCSNYGVLQGHKNVILELQWMPSGDRLITASADTSVSIWDATTGERIKRCRRHTEAVNACSPLSFGTGDDDVFISGADDGMMLFWDARERRPVNSIEHGVPITSVAASLSGNMVYSGSLDNCITGWDVRNLSEPSLILRGHSDSVMGISISPKTGNYLVSASLDNTVRLWDLRPYCRLPNRCERVYTGAPHSFERNLIRPAIDQDETMVASGSADRTMTIWNLRSSEIKYKLPGHKGCVTQVDFHPREPIVLSGSVDRSMFIGEI</sequence>
<evidence type="ECO:0000256" key="3">
    <source>
        <dbReference type="ARBA" id="ARBA00022737"/>
    </source>
</evidence>
<dbReference type="GO" id="GO:0008380">
    <property type="term" value="P:RNA splicing"/>
    <property type="evidence" value="ECO:0007669"/>
    <property type="project" value="UniProtKB-KW"/>
</dbReference>
<feature type="repeat" description="WD" evidence="5">
    <location>
        <begin position="373"/>
        <end position="403"/>
    </location>
</feature>
<dbReference type="GO" id="GO:0071013">
    <property type="term" value="C:catalytic step 2 spliceosome"/>
    <property type="evidence" value="ECO:0007669"/>
    <property type="project" value="TreeGrafter"/>
</dbReference>
<dbReference type="InterPro" id="IPR036322">
    <property type="entry name" value="WD40_repeat_dom_sf"/>
</dbReference>
<organism evidence="6 7">
    <name type="scientific">Coemansia interrupta</name>
    <dbReference type="NCBI Taxonomy" id="1126814"/>
    <lineage>
        <taxon>Eukaryota</taxon>
        <taxon>Fungi</taxon>
        <taxon>Fungi incertae sedis</taxon>
        <taxon>Zoopagomycota</taxon>
        <taxon>Kickxellomycotina</taxon>
        <taxon>Kickxellomycetes</taxon>
        <taxon>Kickxellales</taxon>
        <taxon>Kickxellaceae</taxon>
        <taxon>Coemansia</taxon>
    </lineage>
</organism>
<dbReference type="InterPro" id="IPR001680">
    <property type="entry name" value="WD40_rpt"/>
</dbReference>
<dbReference type="PANTHER" id="PTHR44006">
    <property type="entry name" value="U5 SMALL NUCLEAR RIBONUCLEOPROTEIN 40 KDA PROTEIN"/>
    <property type="match status" value="1"/>
</dbReference>
<dbReference type="SMART" id="SM00320">
    <property type="entry name" value="WD40"/>
    <property type="match status" value="7"/>
</dbReference>
<evidence type="ECO:0000256" key="2">
    <source>
        <dbReference type="ARBA" id="ARBA00022664"/>
    </source>
</evidence>